<evidence type="ECO:0000313" key="3">
    <source>
        <dbReference type="EMBL" id="AJD46524.1"/>
    </source>
</evidence>
<organism evidence="3 4">
    <name type="scientific">Isoalcanivorax pacificus W11-5</name>
    <dbReference type="NCBI Taxonomy" id="391936"/>
    <lineage>
        <taxon>Bacteria</taxon>
        <taxon>Pseudomonadati</taxon>
        <taxon>Pseudomonadota</taxon>
        <taxon>Gammaproteobacteria</taxon>
        <taxon>Oceanospirillales</taxon>
        <taxon>Alcanivoracaceae</taxon>
        <taxon>Isoalcanivorax</taxon>
    </lineage>
</organism>
<keyword evidence="1" id="KW-0472">Membrane</keyword>
<evidence type="ECO:0000313" key="4">
    <source>
        <dbReference type="Proteomes" id="UP000006764"/>
    </source>
</evidence>
<keyword evidence="1" id="KW-0812">Transmembrane</keyword>
<dbReference type="AlphaFoldDB" id="A0A0B4XET4"/>
<name>A0A0B4XET4_9GAMM</name>
<evidence type="ECO:0000256" key="1">
    <source>
        <dbReference type="SAM" id="Phobius"/>
    </source>
</evidence>
<dbReference type="EMBL" id="CP004387">
    <property type="protein sequence ID" value="AJD46524.1"/>
    <property type="molecule type" value="Genomic_DNA"/>
</dbReference>
<keyword evidence="1" id="KW-1133">Transmembrane helix</keyword>
<proteinExistence type="predicted"/>
<feature type="transmembrane region" description="Helical" evidence="1">
    <location>
        <begin position="16"/>
        <end position="36"/>
    </location>
</feature>
<dbReference type="InterPro" id="IPR018705">
    <property type="entry name" value="DUF2134_membrane"/>
</dbReference>
<gene>
    <name evidence="3" type="ORF">S7S_00500</name>
</gene>
<dbReference type="Proteomes" id="UP000006764">
    <property type="component" value="Chromosome"/>
</dbReference>
<evidence type="ECO:0000259" key="2">
    <source>
        <dbReference type="Pfam" id="PF09977"/>
    </source>
</evidence>
<protein>
    <recommendedName>
        <fullName evidence="2">DUF2134 domain-containing protein</fullName>
    </recommendedName>
</protein>
<keyword evidence="4" id="KW-1185">Reference proteome</keyword>
<dbReference type="STRING" id="391936.S7S_00500"/>
<feature type="domain" description="DUF2134" evidence="2">
    <location>
        <begin position="75"/>
        <end position="156"/>
    </location>
</feature>
<dbReference type="OrthoDB" id="6076742at2"/>
<dbReference type="RefSeq" id="WP_008739082.1">
    <property type="nucleotide sequence ID" value="NZ_CP004387.1"/>
</dbReference>
<dbReference type="KEGG" id="apac:S7S_00500"/>
<dbReference type="Pfam" id="PF09977">
    <property type="entry name" value="Tad_C"/>
    <property type="match status" value="1"/>
</dbReference>
<accession>A0A0B4XET4</accession>
<reference evidence="3 4" key="1">
    <citation type="journal article" date="2012" name="J. Bacteriol.">
        <title>Genome sequence of an alkane-degrading bacterium, Alcanivorax pacificus type strain W11-5, isolated from deep sea sediment.</title>
        <authorList>
            <person name="Lai Q."/>
            <person name="Shao Z."/>
        </authorList>
    </citation>
    <scope>NUCLEOTIDE SEQUENCE [LARGE SCALE GENOMIC DNA]</scope>
    <source>
        <strain evidence="3 4">W11-5</strain>
    </source>
</reference>
<dbReference type="HOGENOM" id="CLU_469008_0_0_6"/>
<sequence>MNRRERIVLLSRQRGVLAVTTPLLIILIVLFTVLLLDGARLYAVKREMQAVANAAAMAAADGAQACAGLELENDQSIRSIAEAAAVAAGKQALGGDLTVIQAGTLTSVNDRWHFREFDQSVKESNAVKVVYSLREPISSLLPGLFGGVDMAAIAVARKEVVATVSAGGSTAVIGGDDQTAGLLGALLGALLTNGKPFALDATDVRSLASTTFALGGFLDNIGVSDLLVGADRLVPVDHLLEAILAGLGEGGGDAGDAIDQMLDAAGLITTNVRLGDVLRSVGPIERPGDVKIPVYDTVMAVVLNALSGNVVGLAAPREVNVGLGDIVSVDLDLTVGEAPAVLIAPARFEPNGDPMLTFEVADVILGLRVGVEIPGLATITVPLLVKTGGGSGYLAYADCAVGTSNNVLLGFLLQPEVVKVSTQTLQANGALVQDGVQVHLLEALRSLLTISVSARLGELTVGSRPSQPVLRELVFNLYSKEPVGAYVSPGLGVTSVGAGLEIDVDVRLQEEDCRGLLSWLTCPLGELLNPLLDELLNDITGPAIESLVNDTLVRVLNGLASDILGPLLAGLGLNLGGMSVDVTHVSQDQVVLLDCFLVNCELLDE</sequence>